<keyword evidence="4" id="KW-0808">Transferase</keyword>
<evidence type="ECO:0000313" key="4">
    <source>
        <dbReference type="EMBL" id="WUP71760.1"/>
    </source>
</evidence>
<keyword evidence="2" id="KW-1133">Transmembrane helix</keyword>
<reference evidence="4" key="1">
    <citation type="submission" date="2022-10" db="EMBL/GenBank/DDBJ databases">
        <title>The complete genomes of actinobacterial strains from the NBC collection.</title>
        <authorList>
            <person name="Joergensen T.S."/>
            <person name="Alvarez Arevalo M."/>
            <person name="Sterndorff E.B."/>
            <person name="Faurdal D."/>
            <person name="Vuksanovic O."/>
            <person name="Mourched A.-S."/>
            <person name="Charusanti P."/>
            <person name="Shaw S."/>
            <person name="Blin K."/>
            <person name="Weber T."/>
        </authorList>
    </citation>
    <scope>NUCLEOTIDE SEQUENCE</scope>
    <source>
        <strain evidence="4">NBC_00254</strain>
    </source>
</reference>
<keyword evidence="2" id="KW-0812">Transmembrane</keyword>
<feature type="transmembrane region" description="Helical" evidence="2">
    <location>
        <begin position="287"/>
        <end position="310"/>
    </location>
</feature>
<dbReference type="PANTHER" id="PTHR23028:SF53">
    <property type="entry name" value="ACYL_TRANSF_3 DOMAIN-CONTAINING PROTEIN"/>
    <property type="match status" value="1"/>
</dbReference>
<dbReference type="InterPro" id="IPR002656">
    <property type="entry name" value="Acyl_transf_3_dom"/>
</dbReference>
<keyword evidence="4" id="KW-0012">Acyltransferase</keyword>
<dbReference type="RefSeq" id="WP_261985938.1">
    <property type="nucleotide sequence ID" value="NZ_CP108085.1"/>
</dbReference>
<feature type="transmembrane region" description="Helical" evidence="2">
    <location>
        <begin position="322"/>
        <end position="342"/>
    </location>
</feature>
<evidence type="ECO:0000256" key="1">
    <source>
        <dbReference type="SAM" id="MobiDB-lite"/>
    </source>
</evidence>
<feature type="compositionally biased region" description="Low complexity" evidence="1">
    <location>
        <begin position="386"/>
        <end position="401"/>
    </location>
</feature>
<keyword evidence="2" id="KW-0472">Membrane</keyword>
<feature type="transmembrane region" description="Helical" evidence="2">
    <location>
        <begin position="45"/>
        <end position="64"/>
    </location>
</feature>
<gene>
    <name evidence="4" type="ORF">OG913_20135</name>
</gene>
<feature type="transmembrane region" description="Helical" evidence="2">
    <location>
        <begin position="179"/>
        <end position="201"/>
    </location>
</feature>
<evidence type="ECO:0000259" key="3">
    <source>
        <dbReference type="Pfam" id="PF01757"/>
    </source>
</evidence>
<keyword evidence="5" id="KW-1185">Reference proteome</keyword>
<protein>
    <submittedName>
        <fullName evidence="4">Acyltransferase</fullName>
    </submittedName>
</protein>
<feature type="transmembrane region" description="Helical" evidence="2">
    <location>
        <begin position="12"/>
        <end position="33"/>
    </location>
</feature>
<proteinExistence type="predicted"/>
<dbReference type="EMBL" id="CP108085">
    <property type="protein sequence ID" value="WUP71760.1"/>
    <property type="molecule type" value="Genomic_DNA"/>
</dbReference>
<feature type="region of interest" description="Disordered" evidence="1">
    <location>
        <begin position="386"/>
        <end position="426"/>
    </location>
</feature>
<feature type="domain" description="Acyltransferase 3" evidence="3">
    <location>
        <begin position="7"/>
        <end position="372"/>
    </location>
</feature>
<sequence length="426" mass="46397">MPAGHVDALDGVRALAAIAVLVFHVAIESAAALHDNFFSSLLARGDVAVPIFFALSGLLLYRPYARAALLGERPPSTRVYLVKRALRILPAYWLVVVAAMTLWAGPHLGDVKTWLQLLLLGQTYEIHPWWFGLGPRGLAQMWSLCVEAAFYVLLPLVAAVLAAYARRGGPDLGRRARRLLTGVAVLAASSFAWALLTYFPVYRPYLNTWLPRAWVFFAIGMALAVVSEWARQETREDGPAHRFVRAAGASAGSFLLVAALAYAVAASPLTGTRFSGVDGVWADLSELALYATVAAGLVTPAALLPAGGSPYGRFLGSRVMRFLGRVSYGVFLWQFVALYLWYDFTEQRPWSGNFAGNLVVVGAFTLLLATLTHRYVEEPARRLALRATSSRRGTRRGTQTETETEISSQKARATGKETETAASPRP</sequence>
<feature type="transmembrane region" description="Helical" evidence="2">
    <location>
        <begin position="148"/>
        <end position="167"/>
    </location>
</feature>
<feature type="transmembrane region" description="Helical" evidence="2">
    <location>
        <begin position="354"/>
        <end position="376"/>
    </location>
</feature>
<dbReference type="GO" id="GO:0016746">
    <property type="term" value="F:acyltransferase activity"/>
    <property type="evidence" value="ECO:0007669"/>
    <property type="project" value="UniProtKB-KW"/>
</dbReference>
<feature type="transmembrane region" description="Helical" evidence="2">
    <location>
        <begin position="85"/>
        <end position="105"/>
    </location>
</feature>
<evidence type="ECO:0000313" key="5">
    <source>
        <dbReference type="Proteomes" id="UP001432011"/>
    </source>
</evidence>
<name>A0ABZ1SFJ8_9ACTN</name>
<feature type="transmembrane region" description="Helical" evidence="2">
    <location>
        <begin position="243"/>
        <end position="267"/>
    </location>
</feature>
<dbReference type="InterPro" id="IPR050879">
    <property type="entry name" value="Acyltransferase_3"/>
</dbReference>
<dbReference type="Pfam" id="PF01757">
    <property type="entry name" value="Acyl_transf_3"/>
    <property type="match status" value="1"/>
</dbReference>
<organism evidence="4 5">
    <name type="scientific">Microbispora hainanensis</name>
    <dbReference type="NCBI Taxonomy" id="568844"/>
    <lineage>
        <taxon>Bacteria</taxon>
        <taxon>Bacillati</taxon>
        <taxon>Actinomycetota</taxon>
        <taxon>Actinomycetes</taxon>
        <taxon>Streptosporangiales</taxon>
        <taxon>Streptosporangiaceae</taxon>
        <taxon>Microbispora</taxon>
    </lineage>
</organism>
<dbReference type="PANTHER" id="PTHR23028">
    <property type="entry name" value="ACETYLTRANSFERASE"/>
    <property type="match status" value="1"/>
</dbReference>
<feature type="transmembrane region" description="Helical" evidence="2">
    <location>
        <begin position="213"/>
        <end position="231"/>
    </location>
</feature>
<accession>A0ABZ1SFJ8</accession>
<evidence type="ECO:0000256" key="2">
    <source>
        <dbReference type="SAM" id="Phobius"/>
    </source>
</evidence>
<dbReference type="Proteomes" id="UP001432011">
    <property type="component" value="Chromosome"/>
</dbReference>